<dbReference type="InterPro" id="IPR003719">
    <property type="entry name" value="Phenazine_PhzF-like"/>
</dbReference>
<evidence type="ECO:0000256" key="1">
    <source>
        <dbReference type="ARBA" id="ARBA00008270"/>
    </source>
</evidence>
<evidence type="ECO:0000313" key="4">
    <source>
        <dbReference type="Proteomes" id="UP001322744"/>
    </source>
</evidence>
<dbReference type="EMBL" id="CP139957">
    <property type="protein sequence ID" value="WPX07716.1"/>
    <property type="molecule type" value="Genomic_DNA"/>
</dbReference>
<proteinExistence type="inferred from homology"/>
<evidence type="ECO:0000256" key="2">
    <source>
        <dbReference type="ARBA" id="ARBA00023235"/>
    </source>
</evidence>
<keyword evidence="2" id="KW-0413">Isomerase</keyword>
<dbReference type="Gene3D" id="3.10.310.10">
    <property type="entry name" value="Diaminopimelate Epimerase, Chain A, domain 1"/>
    <property type="match status" value="1"/>
</dbReference>
<gene>
    <name evidence="3" type="ORF">SOJ16_001544</name>
</gene>
<evidence type="ECO:0000313" key="3">
    <source>
        <dbReference type="EMBL" id="WPX07716.1"/>
    </source>
</evidence>
<organism evidence="3 4">
    <name type="scientific">Anaerocellum danielii</name>
    <dbReference type="NCBI Taxonomy" id="1387557"/>
    <lineage>
        <taxon>Bacteria</taxon>
        <taxon>Bacillati</taxon>
        <taxon>Bacillota</taxon>
        <taxon>Bacillota incertae sedis</taxon>
        <taxon>Caldicellulosiruptorales</taxon>
        <taxon>Caldicellulosiruptoraceae</taxon>
        <taxon>Anaerocellum</taxon>
    </lineage>
</organism>
<dbReference type="Pfam" id="PF02567">
    <property type="entry name" value="PhzC-PhzF"/>
    <property type="match status" value="1"/>
</dbReference>
<dbReference type="RefSeq" id="WP_045175045.1">
    <property type="nucleotide sequence ID" value="NZ_CP139957.1"/>
</dbReference>
<accession>A0ABZ0TW91</accession>
<name>A0ABZ0TW91_9FIRM</name>
<protein>
    <submittedName>
        <fullName evidence="3">PhzF family phenazine biosynthesis protein</fullName>
    </submittedName>
</protein>
<dbReference type="PANTHER" id="PTHR13774">
    <property type="entry name" value="PHENAZINE BIOSYNTHESIS PROTEIN"/>
    <property type="match status" value="1"/>
</dbReference>
<sequence>MKLYQVDAFTDKLFQGNPAGVCILEDSLTKEVMQNIAMEMNLSKPAKQLLFSRQK</sequence>
<comment type="similarity">
    <text evidence="1">Belongs to the PhzF family.</text>
</comment>
<dbReference type="SUPFAM" id="SSF54506">
    <property type="entry name" value="Diaminopimelate epimerase-like"/>
    <property type="match status" value="1"/>
</dbReference>
<dbReference type="PANTHER" id="PTHR13774:SF17">
    <property type="entry name" value="PHENAZINE BIOSYNTHESIS-LIKE DOMAIN-CONTAINING PROTEIN"/>
    <property type="match status" value="1"/>
</dbReference>
<dbReference type="Proteomes" id="UP001322744">
    <property type="component" value="Chromosome"/>
</dbReference>
<reference evidence="3 4" key="1">
    <citation type="submission" date="2023-12" db="EMBL/GenBank/DDBJ databases">
        <authorList>
            <person name="Manesh M.J.H."/>
            <person name="Bing R.G."/>
            <person name="Willard D.J."/>
            <person name="Kelly R.M."/>
        </authorList>
    </citation>
    <scope>NUCLEOTIDE SEQUENCE [LARGE SCALE GENOMIC DNA]</scope>
    <source>
        <strain evidence="3 4">DSM 8977</strain>
    </source>
</reference>
<keyword evidence="4" id="KW-1185">Reference proteome</keyword>